<dbReference type="GO" id="GO:0051996">
    <property type="term" value="F:squalene synthase [NAD(P)H] activity"/>
    <property type="evidence" value="ECO:0007669"/>
    <property type="project" value="InterPro"/>
</dbReference>
<dbReference type="InterPro" id="IPR019845">
    <property type="entry name" value="Squalene/phytoene_synthase_CS"/>
</dbReference>
<evidence type="ECO:0000256" key="3">
    <source>
        <dbReference type="ARBA" id="ARBA00022746"/>
    </source>
</evidence>
<dbReference type="OrthoDB" id="9787280at2"/>
<dbReference type="InterPro" id="IPR008949">
    <property type="entry name" value="Isoprenoid_synthase_dom_sf"/>
</dbReference>
<reference evidence="4 5" key="1">
    <citation type="submission" date="2016-01" db="EMBL/GenBank/DDBJ databases">
        <title>Whole genome sequencing of Bhargavaea cecembensis T14.</title>
        <authorList>
            <person name="Hong K.W."/>
        </authorList>
    </citation>
    <scope>NUCLEOTIDE SEQUENCE [LARGE SCALE GENOMIC DNA]</scope>
    <source>
        <strain evidence="4 5">T14</strain>
    </source>
</reference>
<evidence type="ECO:0000313" key="4">
    <source>
        <dbReference type="EMBL" id="KZE37289.1"/>
    </source>
</evidence>
<name>A0A165GQJ9_9BACL</name>
<dbReference type="AlphaFoldDB" id="A0A165GQJ9"/>
<keyword evidence="3" id="KW-0125">Carotenoid biosynthesis</keyword>
<dbReference type="CDD" id="cd00683">
    <property type="entry name" value="Trans_IPPS_HH"/>
    <property type="match status" value="1"/>
</dbReference>
<accession>A0A165GQJ9</accession>
<comment type="caution">
    <text evidence="4">The sequence shown here is derived from an EMBL/GenBank/DDBJ whole genome shotgun (WGS) entry which is preliminary data.</text>
</comment>
<dbReference type="SFLD" id="SFLDG01212">
    <property type="entry name" value="Phytoene_synthase_like"/>
    <property type="match status" value="1"/>
</dbReference>
<dbReference type="Pfam" id="PF00494">
    <property type="entry name" value="SQS_PSY"/>
    <property type="match status" value="1"/>
</dbReference>
<dbReference type="GO" id="GO:0004311">
    <property type="term" value="F:geranylgeranyl diphosphate synthase activity"/>
    <property type="evidence" value="ECO:0007669"/>
    <property type="project" value="InterPro"/>
</dbReference>
<dbReference type="Proteomes" id="UP000076490">
    <property type="component" value="Unassembled WGS sequence"/>
</dbReference>
<dbReference type="GO" id="GO:0016117">
    <property type="term" value="P:carotenoid biosynthetic process"/>
    <property type="evidence" value="ECO:0007669"/>
    <property type="project" value="UniProtKB-KW"/>
</dbReference>
<dbReference type="Gene3D" id="1.10.600.10">
    <property type="entry name" value="Farnesyl Diphosphate Synthase"/>
    <property type="match status" value="1"/>
</dbReference>
<keyword evidence="2" id="KW-0808">Transferase</keyword>
<protein>
    <submittedName>
        <fullName evidence="4">Phytoene synthase</fullName>
    </submittedName>
</protein>
<dbReference type="InterPro" id="IPR002060">
    <property type="entry name" value="Squ/phyt_synthse"/>
</dbReference>
<dbReference type="PANTHER" id="PTHR31480">
    <property type="entry name" value="BIFUNCTIONAL LYCOPENE CYCLASE/PHYTOENE SYNTHASE"/>
    <property type="match status" value="1"/>
</dbReference>
<dbReference type="RefSeq" id="WP_063182396.1">
    <property type="nucleotide sequence ID" value="NZ_LQNT01000011.1"/>
</dbReference>
<dbReference type="SFLD" id="SFLDG01018">
    <property type="entry name" value="Squalene/Phytoene_Synthase_Lik"/>
    <property type="match status" value="1"/>
</dbReference>
<proteinExistence type="predicted"/>
<evidence type="ECO:0000256" key="1">
    <source>
        <dbReference type="ARBA" id="ARBA00004829"/>
    </source>
</evidence>
<sequence length="305" mass="34290">MTLSLSRSTQEDYRYCEAIIKRHSKSFYYAFSKLPAEKARAVYAIYAFCRTADDSVDGSGSREERMAALGRLAEDLDRFRYGQDPDTPLWRALRDVFSRFDMDFQPFYDQLTGQRMDIDFSQPADLRQLEEYSYYVAGSVGMMLLPIIAPDAGPETRRRAADLGIAMQLTNILRDVGEDLRDNGRIYLPLDDMNAHGYQEEDLQFGVIDIRFTSLWEAVAVRAEELYDRFGATLGDYSADSRIPVALSAGVYRGILNAVRNNGYDCFSRRAVVGQIEKGRIALSVKAGLRGKTDSAQPVAADVAP</sequence>
<dbReference type="SFLD" id="SFLDS00005">
    <property type="entry name" value="Isoprenoid_Synthase_Type_I"/>
    <property type="match status" value="1"/>
</dbReference>
<gene>
    <name evidence="4" type="ORF">AV656_12025</name>
</gene>
<dbReference type="PROSITE" id="PS01045">
    <property type="entry name" value="SQUALEN_PHYTOEN_SYN_2"/>
    <property type="match status" value="1"/>
</dbReference>
<dbReference type="InterPro" id="IPR033904">
    <property type="entry name" value="Trans_IPPS_HH"/>
</dbReference>
<dbReference type="EMBL" id="LQNT01000011">
    <property type="protein sequence ID" value="KZE37289.1"/>
    <property type="molecule type" value="Genomic_DNA"/>
</dbReference>
<organism evidence="4 5">
    <name type="scientific">Bhargavaea cecembensis</name>
    <dbReference type="NCBI Taxonomy" id="394098"/>
    <lineage>
        <taxon>Bacteria</taxon>
        <taxon>Bacillati</taxon>
        <taxon>Bacillota</taxon>
        <taxon>Bacilli</taxon>
        <taxon>Bacillales</taxon>
        <taxon>Caryophanaceae</taxon>
        <taxon>Bhargavaea</taxon>
    </lineage>
</organism>
<evidence type="ECO:0000256" key="2">
    <source>
        <dbReference type="ARBA" id="ARBA00022679"/>
    </source>
</evidence>
<comment type="pathway">
    <text evidence="1">Carotenoid biosynthesis.</text>
</comment>
<evidence type="ECO:0000313" key="5">
    <source>
        <dbReference type="Proteomes" id="UP000076490"/>
    </source>
</evidence>
<dbReference type="SUPFAM" id="SSF48576">
    <property type="entry name" value="Terpenoid synthases"/>
    <property type="match status" value="1"/>
</dbReference>
<dbReference type="InterPro" id="IPR044843">
    <property type="entry name" value="Trans_IPPS_bact-type"/>
</dbReference>